<evidence type="ECO:0000313" key="2">
    <source>
        <dbReference type="Proteomes" id="UP001218188"/>
    </source>
</evidence>
<dbReference type="EMBL" id="JARJCM010000013">
    <property type="protein sequence ID" value="KAJ7042210.1"/>
    <property type="molecule type" value="Genomic_DNA"/>
</dbReference>
<reference evidence="1" key="1">
    <citation type="submission" date="2023-03" db="EMBL/GenBank/DDBJ databases">
        <title>Massive genome expansion in bonnet fungi (Mycena s.s.) driven by repeated elements and novel gene families across ecological guilds.</title>
        <authorList>
            <consortium name="Lawrence Berkeley National Laboratory"/>
            <person name="Harder C.B."/>
            <person name="Miyauchi S."/>
            <person name="Viragh M."/>
            <person name="Kuo A."/>
            <person name="Thoen E."/>
            <person name="Andreopoulos B."/>
            <person name="Lu D."/>
            <person name="Skrede I."/>
            <person name="Drula E."/>
            <person name="Henrissat B."/>
            <person name="Morin E."/>
            <person name="Kohler A."/>
            <person name="Barry K."/>
            <person name="LaButti K."/>
            <person name="Morin E."/>
            <person name="Salamov A."/>
            <person name="Lipzen A."/>
            <person name="Mereny Z."/>
            <person name="Hegedus B."/>
            <person name="Baldrian P."/>
            <person name="Stursova M."/>
            <person name="Weitz H."/>
            <person name="Taylor A."/>
            <person name="Grigoriev I.V."/>
            <person name="Nagy L.G."/>
            <person name="Martin F."/>
            <person name="Kauserud H."/>
        </authorList>
    </citation>
    <scope>NUCLEOTIDE SEQUENCE</scope>
    <source>
        <strain evidence="1">CBHHK200</strain>
    </source>
</reference>
<sequence>MIPRELADLAEPPANFVPCHVPEHMGHNFFGHIHFSSKHNKTYWLLMGPLLEGAYSLKVECMSAKRQLGLMSESSVFVATFSEWKDVVVVWAKYCYHRHRKCDSHPTACVLGCPGHERQVVEVAEERRRERKIEKGPRKVNTSV</sequence>
<protein>
    <submittedName>
        <fullName evidence="1">Uncharacterized protein</fullName>
    </submittedName>
</protein>
<accession>A0AAD6TAS5</accession>
<dbReference type="AlphaFoldDB" id="A0AAD6TAS5"/>
<dbReference type="Proteomes" id="UP001218188">
    <property type="component" value="Unassembled WGS sequence"/>
</dbReference>
<comment type="caution">
    <text evidence="1">The sequence shown here is derived from an EMBL/GenBank/DDBJ whole genome shotgun (WGS) entry which is preliminary data.</text>
</comment>
<organism evidence="1 2">
    <name type="scientific">Mycena alexandri</name>
    <dbReference type="NCBI Taxonomy" id="1745969"/>
    <lineage>
        <taxon>Eukaryota</taxon>
        <taxon>Fungi</taxon>
        <taxon>Dikarya</taxon>
        <taxon>Basidiomycota</taxon>
        <taxon>Agaricomycotina</taxon>
        <taxon>Agaricomycetes</taxon>
        <taxon>Agaricomycetidae</taxon>
        <taxon>Agaricales</taxon>
        <taxon>Marasmiineae</taxon>
        <taxon>Mycenaceae</taxon>
        <taxon>Mycena</taxon>
    </lineage>
</organism>
<evidence type="ECO:0000313" key="1">
    <source>
        <dbReference type="EMBL" id="KAJ7042210.1"/>
    </source>
</evidence>
<name>A0AAD6TAS5_9AGAR</name>
<proteinExistence type="predicted"/>
<keyword evidence="2" id="KW-1185">Reference proteome</keyword>
<gene>
    <name evidence="1" type="ORF">C8F04DRAFT_1176382</name>
</gene>